<dbReference type="SUPFAM" id="SSF51391">
    <property type="entry name" value="Thiamin phosphate synthase"/>
    <property type="match status" value="1"/>
</dbReference>
<dbReference type="AlphaFoldDB" id="A0A5C4S7F0"/>
<feature type="domain" description="Thiamine phosphate synthase/TenI" evidence="13">
    <location>
        <begin position="8"/>
        <end position="185"/>
    </location>
</feature>
<proteinExistence type="inferred from homology"/>
<dbReference type="EMBL" id="VDCH01000006">
    <property type="protein sequence ID" value="TNJ39376.1"/>
    <property type="molecule type" value="Genomic_DNA"/>
</dbReference>
<evidence type="ECO:0000256" key="4">
    <source>
        <dbReference type="ARBA" id="ARBA00022723"/>
    </source>
</evidence>
<evidence type="ECO:0000256" key="11">
    <source>
        <dbReference type="RuleBase" id="RU003826"/>
    </source>
</evidence>
<protein>
    <recommendedName>
        <fullName evidence="10">Thiamine-phosphate synthase</fullName>
        <shortName evidence="10">TP synthase</shortName>
        <shortName evidence="10">TPS</shortName>
        <ecNumber evidence="10">2.5.1.3</ecNumber>
    </recommendedName>
    <alternativeName>
        <fullName evidence="10">Thiamine-phosphate pyrophosphorylase</fullName>
        <shortName evidence="10">TMP pyrophosphorylase</shortName>
        <shortName evidence="10">TMP-PPase</shortName>
    </alternativeName>
</protein>
<dbReference type="NCBIfam" id="TIGR00693">
    <property type="entry name" value="thiE"/>
    <property type="match status" value="1"/>
</dbReference>
<keyword evidence="5 10" id="KW-0460">Magnesium</keyword>
<comment type="catalytic activity">
    <reaction evidence="8 10 11">
        <text>2-(2-carboxy-4-methylthiazol-5-yl)ethyl phosphate + 4-amino-2-methyl-5-(diphosphooxymethyl)pyrimidine + 2 H(+) = thiamine phosphate + CO2 + diphosphate</text>
        <dbReference type="Rhea" id="RHEA:47848"/>
        <dbReference type="ChEBI" id="CHEBI:15378"/>
        <dbReference type="ChEBI" id="CHEBI:16526"/>
        <dbReference type="ChEBI" id="CHEBI:33019"/>
        <dbReference type="ChEBI" id="CHEBI:37575"/>
        <dbReference type="ChEBI" id="CHEBI:57841"/>
        <dbReference type="ChEBI" id="CHEBI:62890"/>
        <dbReference type="EC" id="2.5.1.3"/>
    </reaction>
</comment>
<feature type="binding site" evidence="10">
    <location>
        <begin position="34"/>
        <end position="38"/>
    </location>
    <ligand>
        <name>4-amino-2-methyl-5-(diphosphooxymethyl)pyrimidine</name>
        <dbReference type="ChEBI" id="CHEBI:57841"/>
    </ligand>
</feature>
<feature type="binding site" evidence="10">
    <location>
        <position position="162"/>
    </location>
    <ligand>
        <name>2-[(2R,5Z)-2-carboxy-4-methylthiazol-5(2H)-ylidene]ethyl phosphate</name>
        <dbReference type="ChEBI" id="CHEBI:62899"/>
    </ligand>
</feature>
<evidence type="ECO:0000256" key="10">
    <source>
        <dbReference type="HAMAP-Rule" id="MF_00097"/>
    </source>
</evidence>
<dbReference type="Proteomes" id="UP000308271">
    <property type="component" value="Unassembled WGS sequence"/>
</dbReference>
<evidence type="ECO:0000256" key="12">
    <source>
        <dbReference type="RuleBase" id="RU004253"/>
    </source>
</evidence>
<evidence type="ECO:0000256" key="2">
    <source>
        <dbReference type="ARBA" id="ARBA00005165"/>
    </source>
</evidence>
<dbReference type="GO" id="GO:0005737">
    <property type="term" value="C:cytoplasm"/>
    <property type="evidence" value="ECO:0007669"/>
    <property type="project" value="TreeGrafter"/>
</dbReference>
<evidence type="ECO:0000256" key="9">
    <source>
        <dbReference type="ARBA" id="ARBA00047883"/>
    </source>
</evidence>
<dbReference type="PANTHER" id="PTHR20857">
    <property type="entry name" value="THIAMINE-PHOSPHATE PYROPHOSPHORYLASE"/>
    <property type="match status" value="1"/>
</dbReference>
<comment type="cofactor">
    <cofactor evidence="10">
        <name>Mg(2+)</name>
        <dbReference type="ChEBI" id="CHEBI:18420"/>
    </cofactor>
    <text evidence="10">Binds 1 Mg(2+) ion per subunit.</text>
</comment>
<comment type="pathway">
    <text evidence="2 10 12">Cofactor biosynthesis; thiamine diphosphate biosynthesis; thiamine phosphate from 4-amino-2-methyl-5-diphosphomethylpyrimidine and 4-methyl-5-(2-phosphoethyl)-thiazole: step 1/1.</text>
</comment>
<dbReference type="OrthoDB" id="9812206at2"/>
<gene>
    <name evidence="10 14" type="primary">thiE</name>
    <name evidence="14" type="ORF">FGF66_04515</name>
</gene>
<keyword evidence="3 10" id="KW-0808">Transferase</keyword>
<dbReference type="InterPro" id="IPR013785">
    <property type="entry name" value="Aldolase_TIM"/>
</dbReference>
<dbReference type="FunFam" id="3.20.20.70:FF:000096">
    <property type="entry name" value="Thiamine-phosphate synthase"/>
    <property type="match status" value="1"/>
</dbReference>
<dbReference type="EC" id="2.5.1.3" evidence="10"/>
<feature type="binding site" evidence="10">
    <location>
        <position position="86"/>
    </location>
    <ligand>
        <name>Mg(2+)</name>
        <dbReference type="ChEBI" id="CHEBI:18420"/>
    </ligand>
</feature>
<comment type="catalytic activity">
    <reaction evidence="7 10 11">
        <text>4-methyl-5-(2-phosphooxyethyl)-thiazole + 4-amino-2-methyl-5-(diphosphooxymethyl)pyrimidine + H(+) = thiamine phosphate + diphosphate</text>
        <dbReference type="Rhea" id="RHEA:22328"/>
        <dbReference type="ChEBI" id="CHEBI:15378"/>
        <dbReference type="ChEBI" id="CHEBI:33019"/>
        <dbReference type="ChEBI" id="CHEBI:37575"/>
        <dbReference type="ChEBI" id="CHEBI:57841"/>
        <dbReference type="ChEBI" id="CHEBI:58296"/>
        <dbReference type="EC" id="2.5.1.3"/>
    </reaction>
</comment>
<dbReference type="Pfam" id="PF02581">
    <property type="entry name" value="TMP-TENI"/>
    <property type="match status" value="1"/>
</dbReference>
<dbReference type="RefSeq" id="WP_139456505.1">
    <property type="nucleotide sequence ID" value="NZ_VDCH01000006.1"/>
</dbReference>
<dbReference type="InterPro" id="IPR036206">
    <property type="entry name" value="ThiamineP_synth_sf"/>
</dbReference>
<dbReference type="PANTHER" id="PTHR20857:SF15">
    <property type="entry name" value="THIAMINE-PHOSPHATE SYNTHASE"/>
    <property type="match status" value="1"/>
</dbReference>
<feature type="binding site" evidence="10">
    <location>
        <position position="105"/>
    </location>
    <ligand>
        <name>4-amino-2-methyl-5-(diphosphooxymethyl)pyrimidine</name>
        <dbReference type="ChEBI" id="CHEBI:57841"/>
    </ligand>
</feature>
<comment type="caution">
    <text evidence="14">The sequence shown here is derived from an EMBL/GenBank/DDBJ whole genome shotgun (WGS) entry which is preliminary data.</text>
</comment>
<feature type="binding site" evidence="10">
    <location>
        <position position="66"/>
    </location>
    <ligand>
        <name>4-amino-2-methyl-5-(diphosphooxymethyl)pyrimidine</name>
        <dbReference type="ChEBI" id="CHEBI:57841"/>
    </ligand>
</feature>
<feature type="binding site" evidence="10">
    <location>
        <position position="134"/>
    </location>
    <ligand>
        <name>4-amino-2-methyl-5-(diphosphooxymethyl)pyrimidine</name>
        <dbReference type="ChEBI" id="CHEBI:57841"/>
    </ligand>
</feature>
<dbReference type="GO" id="GO:0004789">
    <property type="term" value="F:thiamine-phosphate diphosphorylase activity"/>
    <property type="evidence" value="ECO:0007669"/>
    <property type="project" value="UniProtKB-UniRule"/>
</dbReference>
<keyword evidence="15" id="KW-1185">Reference proteome</keyword>
<accession>A0A5C4S7F0</accession>
<dbReference type="GO" id="GO:0009229">
    <property type="term" value="P:thiamine diphosphate biosynthetic process"/>
    <property type="evidence" value="ECO:0007669"/>
    <property type="project" value="UniProtKB-UniRule"/>
</dbReference>
<dbReference type="GO" id="GO:0000287">
    <property type="term" value="F:magnesium ion binding"/>
    <property type="evidence" value="ECO:0007669"/>
    <property type="project" value="UniProtKB-UniRule"/>
</dbReference>
<name>A0A5C4S7F0_CHLTI</name>
<reference evidence="14 15" key="1">
    <citation type="submission" date="2019-05" db="EMBL/GenBank/DDBJ databases">
        <title>Draft Whole-Genome sequence of the green sulfur bacterium Chlorobaculum thiosulfatiphilum DSM 249.</title>
        <authorList>
            <person name="Meyer T.E."/>
            <person name="Kyndt J.A."/>
        </authorList>
    </citation>
    <scope>NUCLEOTIDE SEQUENCE [LARGE SCALE GENOMIC DNA]</scope>
    <source>
        <strain evidence="14 15">DSM 249</strain>
    </source>
</reference>
<feature type="binding site" evidence="10">
    <location>
        <begin position="131"/>
        <end position="133"/>
    </location>
    <ligand>
        <name>2-[(2R,5Z)-2-carboxy-4-methylthiazol-5(2H)-ylidene]ethyl phosphate</name>
        <dbReference type="ChEBI" id="CHEBI:62899"/>
    </ligand>
</feature>
<evidence type="ECO:0000256" key="5">
    <source>
        <dbReference type="ARBA" id="ARBA00022842"/>
    </source>
</evidence>
<dbReference type="GO" id="GO:0009228">
    <property type="term" value="P:thiamine biosynthetic process"/>
    <property type="evidence" value="ECO:0007669"/>
    <property type="project" value="UniProtKB-KW"/>
</dbReference>
<dbReference type="InterPro" id="IPR022998">
    <property type="entry name" value="ThiamineP_synth_TenI"/>
</dbReference>
<evidence type="ECO:0000256" key="1">
    <source>
        <dbReference type="ARBA" id="ARBA00003814"/>
    </source>
</evidence>
<evidence type="ECO:0000256" key="7">
    <source>
        <dbReference type="ARBA" id="ARBA00047334"/>
    </source>
</evidence>
<comment type="function">
    <text evidence="1 10">Condenses 4-methyl-5-(beta-hydroxyethyl)thiazole monophosphate (THZ-P) and 2-methyl-4-amino-5-hydroxymethyl pyrimidine pyrophosphate (HMP-PP) to form thiamine monophosphate (TMP).</text>
</comment>
<evidence type="ECO:0000256" key="3">
    <source>
        <dbReference type="ARBA" id="ARBA00022679"/>
    </source>
</evidence>
<keyword evidence="6 10" id="KW-0784">Thiamine biosynthesis</keyword>
<keyword evidence="4 10" id="KW-0479">Metal-binding</keyword>
<evidence type="ECO:0000313" key="14">
    <source>
        <dbReference type="EMBL" id="TNJ39376.1"/>
    </source>
</evidence>
<feature type="binding site" evidence="10">
    <location>
        <position position="67"/>
    </location>
    <ligand>
        <name>Mg(2+)</name>
        <dbReference type="ChEBI" id="CHEBI:18420"/>
    </ligand>
</feature>
<dbReference type="UniPathway" id="UPA00060">
    <property type="reaction ID" value="UER00141"/>
</dbReference>
<dbReference type="CDD" id="cd00564">
    <property type="entry name" value="TMP_TenI"/>
    <property type="match status" value="1"/>
</dbReference>
<evidence type="ECO:0000313" key="15">
    <source>
        <dbReference type="Proteomes" id="UP000308271"/>
    </source>
</evidence>
<dbReference type="Gene3D" id="3.20.20.70">
    <property type="entry name" value="Aldolase class I"/>
    <property type="match status" value="1"/>
</dbReference>
<organism evidence="14 15">
    <name type="scientific">Chlorobaculum thiosulfatiphilum</name>
    <name type="common">Chlorobium limicola f.sp. thiosulfatophilum</name>
    <dbReference type="NCBI Taxonomy" id="115852"/>
    <lineage>
        <taxon>Bacteria</taxon>
        <taxon>Pseudomonadati</taxon>
        <taxon>Chlorobiota</taxon>
        <taxon>Chlorobiia</taxon>
        <taxon>Chlorobiales</taxon>
        <taxon>Chlorobiaceae</taxon>
        <taxon>Chlorobaculum</taxon>
    </lineage>
</organism>
<evidence type="ECO:0000256" key="8">
    <source>
        <dbReference type="ARBA" id="ARBA00047851"/>
    </source>
</evidence>
<evidence type="ECO:0000256" key="6">
    <source>
        <dbReference type="ARBA" id="ARBA00022977"/>
    </source>
</evidence>
<comment type="catalytic activity">
    <reaction evidence="9 10 11">
        <text>2-[(2R,5Z)-2-carboxy-4-methylthiazol-5(2H)-ylidene]ethyl phosphate + 4-amino-2-methyl-5-(diphosphooxymethyl)pyrimidine + 2 H(+) = thiamine phosphate + CO2 + diphosphate</text>
        <dbReference type="Rhea" id="RHEA:47844"/>
        <dbReference type="ChEBI" id="CHEBI:15378"/>
        <dbReference type="ChEBI" id="CHEBI:16526"/>
        <dbReference type="ChEBI" id="CHEBI:33019"/>
        <dbReference type="ChEBI" id="CHEBI:37575"/>
        <dbReference type="ChEBI" id="CHEBI:57841"/>
        <dbReference type="ChEBI" id="CHEBI:62899"/>
        <dbReference type="EC" id="2.5.1.3"/>
    </reaction>
</comment>
<dbReference type="HAMAP" id="MF_00097">
    <property type="entry name" value="TMP_synthase"/>
    <property type="match status" value="1"/>
</dbReference>
<sequence length="204" mass="21526">MNLPRRLLCVITDDSTDPVELARLALEGGAGMVQLRRKKATGRELFQWAVRIQALCREQDALFIVNDRVDIALAMHADGVHLGQQDMPASAARSLCGPDAIIGVSVSCTDEALKAAAEGASYIGVGHIFPTFSKDKPTPPIGTAAIRTIRNAAQLPVIAIGGIDHDNAAEVIRAGASGIAVISAISESDDPAAATRELVKRIRQ</sequence>
<feature type="binding site" evidence="10">
    <location>
        <begin position="182"/>
        <end position="183"/>
    </location>
    <ligand>
        <name>2-[(2R,5Z)-2-carboxy-4-methylthiazol-5(2H)-ylidene]ethyl phosphate</name>
        <dbReference type="ChEBI" id="CHEBI:62899"/>
    </ligand>
</feature>
<evidence type="ECO:0000259" key="13">
    <source>
        <dbReference type="Pfam" id="PF02581"/>
    </source>
</evidence>
<comment type="similarity">
    <text evidence="10 11">Belongs to the thiamine-phosphate synthase family.</text>
</comment>
<dbReference type="InterPro" id="IPR034291">
    <property type="entry name" value="TMP_synthase"/>
</dbReference>